<evidence type="ECO:0000256" key="2">
    <source>
        <dbReference type="ARBA" id="ARBA00022737"/>
    </source>
</evidence>
<dbReference type="AlphaFoldDB" id="A0ABD3ACS0"/>
<reference evidence="3 4" key="1">
    <citation type="submission" date="2024-11" db="EMBL/GenBank/DDBJ databases">
        <title>A near-complete genome assembly of Cinchona calisaya.</title>
        <authorList>
            <person name="Lian D.C."/>
            <person name="Zhao X.W."/>
            <person name="Wei L."/>
        </authorList>
    </citation>
    <scope>NUCLEOTIDE SEQUENCE [LARGE SCALE GENOMIC DNA]</scope>
    <source>
        <tissue evidence="3">Nenye</tissue>
    </source>
</reference>
<proteinExistence type="predicted"/>
<organism evidence="3 4">
    <name type="scientific">Cinchona calisaya</name>
    <dbReference type="NCBI Taxonomy" id="153742"/>
    <lineage>
        <taxon>Eukaryota</taxon>
        <taxon>Viridiplantae</taxon>
        <taxon>Streptophyta</taxon>
        <taxon>Embryophyta</taxon>
        <taxon>Tracheophyta</taxon>
        <taxon>Spermatophyta</taxon>
        <taxon>Magnoliopsida</taxon>
        <taxon>eudicotyledons</taxon>
        <taxon>Gunneridae</taxon>
        <taxon>Pentapetalae</taxon>
        <taxon>asterids</taxon>
        <taxon>lamiids</taxon>
        <taxon>Gentianales</taxon>
        <taxon>Rubiaceae</taxon>
        <taxon>Cinchonoideae</taxon>
        <taxon>Cinchoneae</taxon>
        <taxon>Cinchona</taxon>
    </lineage>
</organism>
<protein>
    <submittedName>
        <fullName evidence="3">Uncharacterized protein</fullName>
    </submittedName>
</protein>
<dbReference type="EMBL" id="JBJUIK010000004">
    <property type="protein sequence ID" value="KAL3529527.1"/>
    <property type="molecule type" value="Genomic_DNA"/>
</dbReference>
<dbReference type="PROSITE" id="PS01024">
    <property type="entry name" value="PR55_1"/>
    <property type="match status" value="1"/>
</dbReference>
<dbReference type="Proteomes" id="UP001630127">
    <property type="component" value="Unassembled WGS sequence"/>
</dbReference>
<gene>
    <name evidence="3" type="ORF">ACH5RR_008849</name>
</gene>
<keyword evidence="1" id="KW-0853">WD repeat</keyword>
<evidence type="ECO:0000313" key="3">
    <source>
        <dbReference type="EMBL" id="KAL3529527.1"/>
    </source>
</evidence>
<sequence>MTLSSNLSPLPSEWKFSKVFGEPTSGEDVHQTDIISAIEFEKGGDYVAIGDHGGRVVLFEKRTAEDDSFEYRSRNELEQTDFMVRHPPKYQYRTEFQSHEPEFDYLKSLEIEEKINKMRW</sequence>
<keyword evidence="2" id="KW-0677">Repeat</keyword>
<evidence type="ECO:0000256" key="1">
    <source>
        <dbReference type="ARBA" id="ARBA00022574"/>
    </source>
</evidence>
<dbReference type="PRINTS" id="PR00600">
    <property type="entry name" value="PP2APR55"/>
</dbReference>
<comment type="caution">
    <text evidence="3">The sequence shown here is derived from an EMBL/GenBank/DDBJ whole genome shotgun (WGS) entry which is preliminary data.</text>
</comment>
<accession>A0ABD3ACS0</accession>
<dbReference type="PANTHER" id="PTHR11871">
    <property type="entry name" value="PROTEIN PHOSPHATASE PP2A REGULATORY SUBUNIT B"/>
    <property type="match status" value="1"/>
</dbReference>
<dbReference type="InterPro" id="IPR018067">
    <property type="entry name" value="PP2A_PR55_CS"/>
</dbReference>
<dbReference type="InterPro" id="IPR000009">
    <property type="entry name" value="PP2A_PR55"/>
</dbReference>
<name>A0ABD3ACS0_9GENT</name>
<evidence type="ECO:0000313" key="4">
    <source>
        <dbReference type="Proteomes" id="UP001630127"/>
    </source>
</evidence>
<keyword evidence="4" id="KW-1185">Reference proteome</keyword>